<dbReference type="GO" id="GO:0019905">
    <property type="term" value="F:syntaxin binding"/>
    <property type="evidence" value="ECO:0007669"/>
    <property type="project" value="TreeGrafter"/>
</dbReference>
<evidence type="ECO:0000256" key="2">
    <source>
        <dbReference type="ARBA" id="ARBA00009150"/>
    </source>
</evidence>
<name>A0AAE0G6D6_9CHLO</name>
<dbReference type="PANTHER" id="PTHR12965">
    <property type="entry name" value="VACUOLAR PROTEIN SORTING 54"/>
    <property type="match status" value="1"/>
</dbReference>
<dbReference type="InterPro" id="IPR039745">
    <property type="entry name" value="Vps54"/>
</dbReference>
<keyword evidence="4" id="KW-0653">Protein transport</keyword>
<protein>
    <recommendedName>
        <fullName evidence="8">Vacuolar protein sorting-associated protein 54 N-terminal domain-containing protein</fullName>
    </recommendedName>
</protein>
<comment type="caution">
    <text evidence="9">The sequence shown here is derived from an EMBL/GenBank/DDBJ whole genome shotgun (WGS) entry which is preliminary data.</text>
</comment>
<keyword evidence="3" id="KW-0813">Transport</keyword>
<reference evidence="9 10" key="1">
    <citation type="journal article" date="2015" name="Genome Biol. Evol.">
        <title>Comparative Genomics of a Bacterivorous Green Alga Reveals Evolutionary Causalities and Consequences of Phago-Mixotrophic Mode of Nutrition.</title>
        <authorList>
            <person name="Burns J.A."/>
            <person name="Paasch A."/>
            <person name="Narechania A."/>
            <person name="Kim E."/>
        </authorList>
    </citation>
    <scope>NUCLEOTIDE SEQUENCE [LARGE SCALE GENOMIC DNA]</scope>
    <source>
        <strain evidence="9 10">PLY_AMNH</strain>
    </source>
</reference>
<evidence type="ECO:0000256" key="7">
    <source>
        <dbReference type="SAM" id="MobiDB-lite"/>
    </source>
</evidence>
<evidence type="ECO:0000256" key="3">
    <source>
        <dbReference type="ARBA" id="ARBA00022448"/>
    </source>
</evidence>
<dbReference type="PANTHER" id="PTHR12965:SF0">
    <property type="entry name" value="VACUOLAR PROTEIN SORTING-ASSOCIATED PROTEIN 54"/>
    <property type="match status" value="1"/>
</dbReference>
<feature type="region of interest" description="Disordered" evidence="7">
    <location>
        <begin position="1"/>
        <end position="25"/>
    </location>
</feature>
<accession>A0AAE0G6D6</accession>
<sequence>MASTWPADDEAISGETSNAPPPLDNFASQSLASILNNPYESSNASSWSAWFAGPEITTSTVDLSTSTINPKKMPEVVLADFEQYLRLVRARYPRFVAAREESQRAANLRAGGKKQTRDNALQREMGEGLVLAMQQVPSKYFEEDHDLSRFETFSEDSSVDSVPSAMNMVLQEKLSHYLDVVEVHLLQEISARSDSFFEALAVLQDLSGMIHKVCDKITGLRDTVRSLEQLLLKSAMRIAKLYHRRKNLLELYKKLKIVESVSQARTDLELLVQAADFAGALDVIDDTRRVICSGELNGLHCFRHLDEQIEATAQEVDGLMTADFLRNARLDQQRGDSEDSEDHSKLEALEPLALGLLRTGRLPFVLRAYGDSLVDDIKLAVKRTISELLPQLTTCSDASEGLQAPGGDEGLAAKLRSLSSDSLLMLLEAVFTAVQAHLAKAWEVRAVVEKVVSAFGSPPSVAAVEAAAGPTGSEGSGSGVAAGDGTEVCEARRRLCKETLKANAASISAACEAAQGRWSKLLAVRASEHCELQLAEFVSIMEASIGFVERSEKMCGERSRALRHTLHTQAKAFLEAMHSRCMGSLAQLLEAEKWQVVDVKDYFQRLSDWLQQANPQQVTPLGLLGLIVAGSRCGPLPAAS</sequence>
<dbReference type="AlphaFoldDB" id="A0AAE0G6D6"/>
<dbReference type="GO" id="GO:0015031">
    <property type="term" value="P:protein transport"/>
    <property type="evidence" value="ECO:0007669"/>
    <property type="project" value="UniProtKB-KW"/>
</dbReference>
<feature type="domain" description="Vacuolar protein sorting-associated protein 54 N-terminal" evidence="8">
    <location>
        <begin position="135"/>
        <end position="318"/>
    </location>
</feature>
<gene>
    <name evidence="9" type="ORF">CYMTET_19293</name>
</gene>
<dbReference type="GO" id="GO:0006896">
    <property type="term" value="P:Golgi to vacuole transport"/>
    <property type="evidence" value="ECO:0007669"/>
    <property type="project" value="TreeGrafter"/>
</dbReference>
<dbReference type="Proteomes" id="UP001190700">
    <property type="component" value="Unassembled WGS sequence"/>
</dbReference>
<dbReference type="Pfam" id="PF10475">
    <property type="entry name" value="Vps54_N"/>
    <property type="match status" value="1"/>
</dbReference>
<organism evidence="9 10">
    <name type="scientific">Cymbomonas tetramitiformis</name>
    <dbReference type="NCBI Taxonomy" id="36881"/>
    <lineage>
        <taxon>Eukaryota</taxon>
        <taxon>Viridiplantae</taxon>
        <taxon>Chlorophyta</taxon>
        <taxon>Pyramimonadophyceae</taxon>
        <taxon>Pyramimonadales</taxon>
        <taxon>Pyramimonadaceae</taxon>
        <taxon>Cymbomonas</taxon>
    </lineage>
</organism>
<comment type="similarity">
    <text evidence="2">Belongs to the VPS54 family.</text>
</comment>
<evidence type="ECO:0000256" key="6">
    <source>
        <dbReference type="ARBA" id="ARBA00023054"/>
    </source>
</evidence>
<dbReference type="EMBL" id="LGRX02008980">
    <property type="protein sequence ID" value="KAK3272411.1"/>
    <property type="molecule type" value="Genomic_DNA"/>
</dbReference>
<evidence type="ECO:0000256" key="4">
    <source>
        <dbReference type="ARBA" id="ARBA00022927"/>
    </source>
</evidence>
<dbReference type="GO" id="GO:0005829">
    <property type="term" value="C:cytosol"/>
    <property type="evidence" value="ECO:0007669"/>
    <property type="project" value="GOC"/>
</dbReference>
<keyword evidence="5" id="KW-0333">Golgi apparatus</keyword>
<evidence type="ECO:0000256" key="5">
    <source>
        <dbReference type="ARBA" id="ARBA00023034"/>
    </source>
</evidence>
<evidence type="ECO:0000256" key="1">
    <source>
        <dbReference type="ARBA" id="ARBA00004601"/>
    </source>
</evidence>
<dbReference type="GO" id="GO:0042147">
    <property type="term" value="P:retrograde transport, endosome to Golgi"/>
    <property type="evidence" value="ECO:0007669"/>
    <property type="project" value="InterPro"/>
</dbReference>
<dbReference type="GO" id="GO:0000938">
    <property type="term" value="C:GARP complex"/>
    <property type="evidence" value="ECO:0007669"/>
    <property type="project" value="InterPro"/>
</dbReference>
<evidence type="ECO:0000313" key="10">
    <source>
        <dbReference type="Proteomes" id="UP001190700"/>
    </source>
</evidence>
<keyword evidence="6" id="KW-0175">Coiled coil</keyword>
<proteinExistence type="inferred from homology"/>
<evidence type="ECO:0000313" key="9">
    <source>
        <dbReference type="EMBL" id="KAK3272411.1"/>
    </source>
</evidence>
<dbReference type="InterPro" id="IPR019515">
    <property type="entry name" value="VPS54_N"/>
</dbReference>
<evidence type="ECO:0000259" key="8">
    <source>
        <dbReference type="Pfam" id="PF10475"/>
    </source>
</evidence>
<keyword evidence="10" id="KW-1185">Reference proteome</keyword>
<comment type="subcellular location">
    <subcellularLocation>
        <location evidence="1">Golgi apparatus</location>
        <location evidence="1">trans-Golgi network</location>
    </subcellularLocation>
</comment>